<dbReference type="EMBL" id="JACEIK010017783">
    <property type="protein sequence ID" value="MCE5165910.1"/>
    <property type="molecule type" value="Genomic_DNA"/>
</dbReference>
<organism evidence="1 2">
    <name type="scientific">Datura stramonium</name>
    <name type="common">Jimsonweed</name>
    <name type="synonym">Common thornapple</name>
    <dbReference type="NCBI Taxonomy" id="4076"/>
    <lineage>
        <taxon>Eukaryota</taxon>
        <taxon>Viridiplantae</taxon>
        <taxon>Streptophyta</taxon>
        <taxon>Embryophyta</taxon>
        <taxon>Tracheophyta</taxon>
        <taxon>Spermatophyta</taxon>
        <taxon>Magnoliopsida</taxon>
        <taxon>eudicotyledons</taxon>
        <taxon>Gunneridae</taxon>
        <taxon>Pentapetalae</taxon>
        <taxon>asterids</taxon>
        <taxon>lamiids</taxon>
        <taxon>Solanales</taxon>
        <taxon>Solanaceae</taxon>
        <taxon>Solanoideae</taxon>
        <taxon>Datureae</taxon>
        <taxon>Datura</taxon>
    </lineage>
</organism>
<feature type="non-terminal residue" evidence="1">
    <location>
        <position position="76"/>
    </location>
</feature>
<accession>A0ABS8Y5F3</accession>
<sequence length="76" mass="8698">HRYEEFLNVRGGTQFDITPQNEHNEILSDSIQIDEEGVTNMQNNTSMETIQQSGDVEEVRLNNQDTVTQMPNTSTK</sequence>
<proteinExistence type="predicted"/>
<protein>
    <submittedName>
        <fullName evidence="1">Uncharacterized protein</fullName>
    </submittedName>
</protein>
<evidence type="ECO:0000313" key="1">
    <source>
        <dbReference type="EMBL" id="MCE5165910.1"/>
    </source>
</evidence>
<feature type="non-terminal residue" evidence="1">
    <location>
        <position position="1"/>
    </location>
</feature>
<reference evidence="1 2" key="1">
    <citation type="journal article" date="2021" name="BMC Genomics">
        <title>Datura genome reveals duplications of psychoactive alkaloid biosynthetic genes and high mutation rate following tissue culture.</title>
        <authorList>
            <person name="Rajewski A."/>
            <person name="Carter-House D."/>
            <person name="Stajich J."/>
            <person name="Litt A."/>
        </authorList>
    </citation>
    <scope>NUCLEOTIDE SEQUENCE [LARGE SCALE GENOMIC DNA]</scope>
    <source>
        <strain evidence="1">AR-01</strain>
    </source>
</reference>
<gene>
    <name evidence="1" type="ORF">HAX54_013064</name>
</gene>
<name>A0ABS8Y5F3_DATST</name>
<evidence type="ECO:0000313" key="2">
    <source>
        <dbReference type="Proteomes" id="UP000823775"/>
    </source>
</evidence>
<comment type="caution">
    <text evidence="1">The sequence shown here is derived from an EMBL/GenBank/DDBJ whole genome shotgun (WGS) entry which is preliminary data.</text>
</comment>
<keyword evidence="2" id="KW-1185">Reference proteome</keyword>
<dbReference type="Proteomes" id="UP000823775">
    <property type="component" value="Unassembled WGS sequence"/>
</dbReference>